<evidence type="ECO:0000313" key="2">
    <source>
        <dbReference type="Proteomes" id="UP000790377"/>
    </source>
</evidence>
<comment type="caution">
    <text evidence="1">The sequence shown here is derived from an EMBL/GenBank/DDBJ whole genome shotgun (WGS) entry which is preliminary data.</text>
</comment>
<evidence type="ECO:0000313" key="1">
    <source>
        <dbReference type="EMBL" id="KAH7903761.1"/>
    </source>
</evidence>
<organism evidence="1 2">
    <name type="scientific">Hygrophoropsis aurantiaca</name>
    <dbReference type="NCBI Taxonomy" id="72124"/>
    <lineage>
        <taxon>Eukaryota</taxon>
        <taxon>Fungi</taxon>
        <taxon>Dikarya</taxon>
        <taxon>Basidiomycota</taxon>
        <taxon>Agaricomycotina</taxon>
        <taxon>Agaricomycetes</taxon>
        <taxon>Agaricomycetidae</taxon>
        <taxon>Boletales</taxon>
        <taxon>Coniophorineae</taxon>
        <taxon>Hygrophoropsidaceae</taxon>
        <taxon>Hygrophoropsis</taxon>
    </lineage>
</organism>
<accession>A0ACB7ZRR6</accession>
<gene>
    <name evidence="1" type="ORF">BJ138DRAFT_82495</name>
</gene>
<reference evidence="1" key="1">
    <citation type="journal article" date="2021" name="New Phytol.">
        <title>Evolutionary innovations through gain and loss of genes in the ectomycorrhizal Boletales.</title>
        <authorList>
            <person name="Wu G."/>
            <person name="Miyauchi S."/>
            <person name="Morin E."/>
            <person name="Kuo A."/>
            <person name="Drula E."/>
            <person name="Varga T."/>
            <person name="Kohler A."/>
            <person name="Feng B."/>
            <person name="Cao Y."/>
            <person name="Lipzen A."/>
            <person name="Daum C."/>
            <person name="Hundley H."/>
            <person name="Pangilinan J."/>
            <person name="Johnson J."/>
            <person name="Barry K."/>
            <person name="LaButti K."/>
            <person name="Ng V."/>
            <person name="Ahrendt S."/>
            <person name="Min B."/>
            <person name="Choi I.G."/>
            <person name="Park H."/>
            <person name="Plett J.M."/>
            <person name="Magnuson J."/>
            <person name="Spatafora J.W."/>
            <person name="Nagy L.G."/>
            <person name="Henrissat B."/>
            <person name="Grigoriev I.V."/>
            <person name="Yang Z.L."/>
            <person name="Xu J."/>
            <person name="Martin F.M."/>
        </authorList>
    </citation>
    <scope>NUCLEOTIDE SEQUENCE</scope>
    <source>
        <strain evidence="1">ATCC 28755</strain>
    </source>
</reference>
<dbReference type="EMBL" id="MU268775">
    <property type="protein sequence ID" value="KAH7903761.1"/>
    <property type="molecule type" value="Genomic_DNA"/>
</dbReference>
<name>A0ACB7ZRR6_9AGAM</name>
<protein>
    <submittedName>
        <fullName evidence="1">Uncharacterized protein</fullName>
    </submittedName>
</protein>
<proteinExistence type="predicted"/>
<sequence>MFLVLVMWCSRTYGIRFKSLLPMEFINYMQVQHHNCLVGPIDALILVSLVTESCAISHAATYGSRDDKIAGVVLADSDPNPINAAVSHHALICEKCFGHNGLVKESGWVDAR</sequence>
<keyword evidence="2" id="KW-1185">Reference proteome</keyword>
<dbReference type="Proteomes" id="UP000790377">
    <property type="component" value="Unassembled WGS sequence"/>
</dbReference>